<accession>A0ABV8HHB0</accession>
<evidence type="ECO:0000313" key="2">
    <source>
        <dbReference type="Proteomes" id="UP001595793"/>
    </source>
</evidence>
<dbReference type="Pfam" id="PF13692">
    <property type="entry name" value="Glyco_trans_1_4"/>
    <property type="match status" value="1"/>
</dbReference>
<dbReference type="CDD" id="cd03801">
    <property type="entry name" value="GT4_PimA-like"/>
    <property type="match status" value="1"/>
</dbReference>
<name>A0ABV8HHB0_9FLAO</name>
<dbReference type="RefSeq" id="WP_290232059.1">
    <property type="nucleotide sequence ID" value="NZ_JAUFPZ010000002.1"/>
</dbReference>
<protein>
    <submittedName>
        <fullName evidence="1">Glycosyltransferase family 4 protein</fullName>
        <ecNumber evidence="1">2.4.-.-</ecNumber>
    </submittedName>
</protein>
<keyword evidence="2" id="KW-1185">Reference proteome</keyword>
<dbReference type="Proteomes" id="UP001595793">
    <property type="component" value="Unassembled WGS sequence"/>
</dbReference>
<evidence type="ECO:0000313" key="1">
    <source>
        <dbReference type="EMBL" id="MFC4029684.1"/>
    </source>
</evidence>
<dbReference type="Gene3D" id="3.40.50.2000">
    <property type="entry name" value="Glycogen Phosphorylase B"/>
    <property type="match status" value="1"/>
</dbReference>
<comment type="caution">
    <text evidence="1">The sequence shown here is derived from an EMBL/GenBank/DDBJ whole genome shotgun (WGS) entry which is preliminary data.</text>
</comment>
<dbReference type="EMBL" id="JBHSAS010000034">
    <property type="protein sequence ID" value="MFC4029684.1"/>
    <property type="molecule type" value="Genomic_DNA"/>
</dbReference>
<dbReference type="EC" id="2.4.-.-" evidence="1"/>
<reference evidence="2" key="1">
    <citation type="journal article" date="2019" name="Int. J. Syst. Evol. Microbiol.">
        <title>The Global Catalogue of Microorganisms (GCM) 10K type strain sequencing project: providing services to taxonomists for standard genome sequencing and annotation.</title>
        <authorList>
            <consortium name="The Broad Institute Genomics Platform"/>
            <consortium name="The Broad Institute Genome Sequencing Center for Infectious Disease"/>
            <person name="Wu L."/>
            <person name="Ma J."/>
        </authorList>
    </citation>
    <scope>NUCLEOTIDE SEQUENCE [LARGE SCALE GENOMIC DNA]</scope>
    <source>
        <strain evidence="2">CECT 9128</strain>
    </source>
</reference>
<dbReference type="GO" id="GO:0016757">
    <property type="term" value="F:glycosyltransferase activity"/>
    <property type="evidence" value="ECO:0007669"/>
    <property type="project" value="UniProtKB-KW"/>
</dbReference>
<dbReference type="SUPFAM" id="SSF53756">
    <property type="entry name" value="UDP-Glycosyltransferase/glycogen phosphorylase"/>
    <property type="match status" value="1"/>
</dbReference>
<proteinExistence type="predicted"/>
<sequence length="412" mass="47573">MKKLLVIGYVWPEPTSSAAGSRMLQLLKFFLKEDYHITFATTTATSQYAYQLELLGIDTAKIELNNASFDKFIAALNPEIVLFDRFMMEEQYGWRVDNQCPKALKILDTEDLHFLRNARKKSLNSDLALEEIILNSDLAKREIASIYRCDLSLIISEVEMNLLQNLFKIPAEIIQYLPYLLSTAEIEKAEHSPSFEDRKEFMFIGNFLHEPNWDTVSYLKQSIWPKIRRDLPNAQLNIYGAYPSEKVFNLQNKKEGFLVQGRAESVDEVMQKHRILLAPIQFGAGLKGKMIDAMQNGLPSITTKIGAEGITKTNDWNGFICDTENEIIEKSIQLYNDEKLWLEKQQNAKSILQNRFSASDFVSFLKSKIANLQSNIIDHRNNNFTGSMLKFHNNRSTYFMSKFIEEKEKNKN</sequence>
<organism evidence="1 2">
    <name type="scientific">Zunongwangia endophytica</name>
    <dbReference type="NCBI Taxonomy" id="1808945"/>
    <lineage>
        <taxon>Bacteria</taxon>
        <taxon>Pseudomonadati</taxon>
        <taxon>Bacteroidota</taxon>
        <taxon>Flavobacteriia</taxon>
        <taxon>Flavobacteriales</taxon>
        <taxon>Flavobacteriaceae</taxon>
        <taxon>Zunongwangia</taxon>
    </lineage>
</organism>
<keyword evidence="1" id="KW-0328">Glycosyltransferase</keyword>
<gene>
    <name evidence="1" type="ORF">ACFOS1_19865</name>
</gene>
<keyword evidence="1" id="KW-0808">Transferase</keyword>